<evidence type="ECO:0000313" key="2">
    <source>
        <dbReference type="EMBL" id="MDX5932347.1"/>
    </source>
</evidence>
<name>A0AAW9DVL8_ACIAO</name>
<proteinExistence type="predicted"/>
<dbReference type="EMBL" id="JAWXYB010000018">
    <property type="protein sequence ID" value="MDX5932347.1"/>
    <property type="molecule type" value="Genomic_DNA"/>
</dbReference>
<gene>
    <name evidence="2" type="ORF">SIL87_16445</name>
</gene>
<accession>A0AAW9DVL8</accession>
<keyword evidence="1" id="KW-0732">Signal</keyword>
<evidence type="ECO:0000256" key="1">
    <source>
        <dbReference type="SAM" id="SignalP"/>
    </source>
</evidence>
<keyword evidence="3" id="KW-1185">Reference proteome</keyword>
<evidence type="ECO:0000313" key="3">
    <source>
        <dbReference type="Proteomes" id="UP001279553"/>
    </source>
</evidence>
<sequence>MKRMVFAARLLGCASVLVPAAAQAALAPPAPIALDGGPLGPIEINIGADGFGYAMDNVLAAVRIRA</sequence>
<dbReference type="AlphaFoldDB" id="A0AAW9DVL8"/>
<feature type="signal peptide" evidence="1">
    <location>
        <begin position="1"/>
        <end position="24"/>
    </location>
</feature>
<reference evidence="2 3" key="1">
    <citation type="submission" date="2023-11" db="EMBL/GenBank/DDBJ databases">
        <title>MicrobeMod: A computational toolkit for identifying prokaryotic methylation and restriction-modification with nanopore sequencing.</title>
        <authorList>
            <person name="Crits-Christoph A."/>
            <person name="Kang S.C."/>
            <person name="Lee H."/>
            <person name="Ostrov N."/>
        </authorList>
    </citation>
    <scope>NUCLEOTIDE SEQUENCE [LARGE SCALE GENOMIC DNA]</scope>
    <source>
        <strain evidence="2 3">DSMZ 700</strain>
    </source>
</reference>
<dbReference type="Proteomes" id="UP001279553">
    <property type="component" value="Unassembled WGS sequence"/>
</dbReference>
<organism evidence="2 3">
    <name type="scientific">Acidiphilium acidophilum</name>
    <name type="common">Thiobacillus acidophilus</name>
    <dbReference type="NCBI Taxonomy" id="76588"/>
    <lineage>
        <taxon>Bacteria</taxon>
        <taxon>Pseudomonadati</taxon>
        <taxon>Pseudomonadota</taxon>
        <taxon>Alphaproteobacteria</taxon>
        <taxon>Acetobacterales</taxon>
        <taxon>Acidocellaceae</taxon>
        <taxon>Acidiphilium</taxon>
    </lineage>
</organism>
<protein>
    <submittedName>
        <fullName evidence="2">Uncharacterized protein</fullName>
    </submittedName>
</protein>
<feature type="chain" id="PRO_5043903225" evidence="1">
    <location>
        <begin position="25"/>
        <end position="66"/>
    </location>
</feature>
<comment type="caution">
    <text evidence="2">The sequence shown here is derived from an EMBL/GenBank/DDBJ whole genome shotgun (WGS) entry which is preliminary data.</text>
</comment>
<dbReference type="RefSeq" id="WP_319615191.1">
    <property type="nucleotide sequence ID" value="NZ_JAWXYB010000018.1"/>
</dbReference>